<evidence type="ECO:0000313" key="9">
    <source>
        <dbReference type="Proteomes" id="UP001364156"/>
    </source>
</evidence>
<accession>A0ABZ2HFN9</accession>
<dbReference type="InterPro" id="IPR038488">
    <property type="entry name" value="Integrase_DNA-bd_sf"/>
</dbReference>
<dbReference type="GO" id="GO:0003677">
    <property type="term" value="F:DNA binding"/>
    <property type="evidence" value="ECO:0007669"/>
    <property type="project" value="UniProtKB-KW"/>
</dbReference>
<reference evidence="8 9" key="1">
    <citation type="submission" date="2023-10" db="EMBL/GenBank/DDBJ databases">
        <title>Roseovarius strain S88 nov., isolated from a marine algae.</title>
        <authorList>
            <person name="Lee M.W."/>
            <person name="Lee J.K."/>
            <person name="Kim J.M."/>
            <person name="Choi D.G."/>
            <person name="Baek J.H."/>
            <person name="Bayburt H."/>
            <person name="Jung J.J."/>
            <person name="Han D.M."/>
            <person name="Jeon C.O."/>
        </authorList>
    </citation>
    <scope>NUCLEOTIDE SEQUENCE [LARGE SCALE GENOMIC DNA]</scope>
    <source>
        <strain evidence="8 9">S88</strain>
    </source>
</reference>
<dbReference type="InterPro" id="IPR013762">
    <property type="entry name" value="Integrase-like_cat_sf"/>
</dbReference>
<keyword evidence="4" id="KW-0233">DNA recombination</keyword>
<dbReference type="Pfam" id="PF00589">
    <property type="entry name" value="Phage_integrase"/>
    <property type="match status" value="1"/>
</dbReference>
<evidence type="ECO:0000313" key="8">
    <source>
        <dbReference type="EMBL" id="WWR46063.1"/>
    </source>
</evidence>
<evidence type="ECO:0000259" key="6">
    <source>
        <dbReference type="PROSITE" id="PS51898"/>
    </source>
</evidence>
<keyword evidence="3 5" id="KW-0238">DNA-binding</keyword>
<dbReference type="Pfam" id="PF13356">
    <property type="entry name" value="Arm-DNA-bind_3"/>
    <property type="match status" value="1"/>
</dbReference>
<name>A0ABZ2HFN9_9RHOB</name>
<evidence type="ECO:0000256" key="1">
    <source>
        <dbReference type="ARBA" id="ARBA00008857"/>
    </source>
</evidence>
<dbReference type="SUPFAM" id="SSF56349">
    <property type="entry name" value="DNA breaking-rejoining enzymes"/>
    <property type="match status" value="1"/>
</dbReference>
<dbReference type="Gene3D" id="3.30.160.390">
    <property type="entry name" value="Integrase, DNA-binding domain"/>
    <property type="match status" value="1"/>
</dbReference>
<proteinExistence type="inferred from homology"/>
<dbReference type="InterPro" id="IPR050808">
    <property type="entry name" value="Phage_Integrase"/>
</dbReference>
<protein>
    <submittedName>
        <fullName evidence="8">Integrase arm-type DNA-binding domain-containing protein</fullName>
    </submittedName>
</protein>
<evidence type="ECO:0000256" key="2">
    <source>
        <dbReference type="ARBA" id="ARBA00022908"/>
    </source>
</evidence>
<dbReference type="PANTHER" id="PTHR30629:SF2">
    <property type="entry name" value="PROPHAGE INTEGRASE INTS-RELATED"/>
    <property type="match status" value="1"/>
</dbReference>
<dbReference type="PANTHER" id="PTHR30629">
    <property type="entry name" value="PROPHAGE INTEGRASE"/>
    <property type="match status" value="1"/>
</dbReference>
<gene>
    <name evidence="8" type="ORF">RZ517_14990</name>
</gene>
<feature type="domain" description="Tyr recombinase" evidence="6">
    <location>
        <begin position="202"/>
        <end position="381"/>
    </location>
</feature>
<sequence>MPLTDLKIRKAKARPKPYKMSDGGGLFLLVKPGGGKLWQQKYRFLGKEGLLSHGQYPAVSLAQARKKREDAKELLAEGRDPSVQKKLDRIAAETQARTTFKLIAEEHLANMEDRRLAPTTLTKNNWLLMRLAEPLHKRPISEISSAEVLHLLQQVERSGRRETAIRLRSILSGVFRLAIVTLRAESDPTEPLKGALRPPKVVNRPAITDENAFGALLRDIEEFPGYYVTIAALKFQILTMVRPGEVRGATKHEIDRVERKWTISQDRMKMRREHVVPLSDQAFEIVVALWPEVEGVELLFPSVMSNRRQLSNNTLNSALRRMGYQKDEVTAHGFRATASTILNSRGFDPEVIEAALAHQDKNEIRRTYNRATYFDQRVELMQTWADLVDEFRSGS</sequence>
<dbReference type="InterPro" id="IPR011010">
    <property type="entry name" value="DNA_brk_join_enz"/>
</dbReference>
<dbReference type="Pfam" id="PF22022">
    <property type="entry name" value="Phage_int_M"/>
    <property type="match status" value="1"/>
</dbReference>
<keyword evidence="2" id="KW-0229">DNA integration</keyword>
<organism evidence="8 9">
    <name type="scientific">Roseovarius phycicola</name>
    <dbReference type="NCBI Taxonomy" id="3080976"/>
    <lineage>
        <taxon>Bacteria</taxon>
        <taxon>Pseudomonadati</taxon>
        <taxon>Pseudomonadota</taxon>
        <taxon>Alphaproteobacteria</taxon>
        <taxon>Rhodobacterales</taxon>
        <taxon>Roseobacteraceae</taxon>
        <taxon>Roseovarius</taxon>
    </lineage>
</organism>
<dbReference type="InterPro" id="IPR002104">
    <property type="entry name" value="Integrase_catalytic"/>
</dbReference>
<dbReference type="InterPro" id="IPR010998">
    <property type="entry name" value="Integrase_recombinase_N"/>
</dbReference>
<dbReference type="InterPro" id="IPR025166">
    <property type="entry name" value="Integrase_DNA_bind_dom"/>
</dbReference>
<evidence type="ECO:0000256" key="4">
    <source>
        <dbReference type="ARBA" id="ARBA00023172"/>
    </source>
</evidence>
<feature type="domain" description="Core-binding (CB)" evidence="7">
    <location>
        <begin position="98"/>
        <end position="179"/>
    </location>
</feature>
<keyword evidence="9" id="KW-1185">Reference proteome</keyword>
<dbReference type="RefSeq" id="WP_338548961.1">
    <property type="nucleotide sequence ID" value="NZ_CP146069.1"/>
</dbReference>
<dbReference type="PROSITE" id="PS51898">
    <property type="entry name" value="TYR_RECOMBINASE"/>
    <property type="match status" value="1"/>
</dbReference>
<dbReference type="PROSITE" id="PS51900">
    <property type="entry name" value="CB"/>
    <property type="match status" value="1"/>
</dbReference>
<evidence type="ECO:0000259" key="7">
    <source>
        <dbReference type="PROSITE" id="PS51900"/>
    </source>
</evidence>
<dbReference type="CDD" id="cd00801">
    <property type="entry name" value="INT_P4_C"/>
    <property type="match status" value="1"/>
</dbReference>
<dbReference type="Gene3D" id="1.10.150.130">
    <property type="match status" value="1"/>
</dbReference>
<dbReference type="EMBL" id="CP146069">
    <property type="protein sequence ID" value="WWR46063.1"/>
    <property type="molecule type" value="Genomic_DNA"/>
</dbReference>
<dbReference type="Proteomes" id="UP001364156">
    <property type="component" value="Chromosome"/>
</dbReference>
<dbReference type="Gene3D" id="1.10.443.10">
    <property type="entry name" value="Intergrase catalytic core"/>
    <property type="match status" value="1"/>
</dbReference>
<dbReference type="InterPro" id="IPR053876">
    <property type="entry name" value="Phage_int_M"/>
</dbReference>
<evidence type="ECO:0000256" key="5">
    <source>
        <dbReference type="PROSITE-ProRule" id="PRU01248"/>
    </source>
</evidence>
<dbReference type="InterPro" id="IPR044068">
    <property type="entry name" value="CB"/>
</dbReference>
<comment type="similarity">
    <text evidence="1">Belongs to the 'phage' integrase family.</text>
</comment>
<evidence type="ECO:0000256" key="3">
    <source>
        <dbReference type="ARBA" id="ARBA00023125"/>
    </source>
</evidence>